<dbReference type="EMBL" id="VOAP01000016">
    <property type="protein sequence ID" value="TWO19509.1"/>
    <property type="molecule type" value="Genomic_DNA"/>
</dbReference>
<dbReference type="AlphaFoldDB" id="A0A562XBI4"/>
<sequence>MITTPVNSPKIDFTPIVAELPIMDFNRTAKTEQEASLMAWDLYQYIRELEIKLKRLKDK</sequence>
<accession>A0A562XBI4</accession>
<gene>
    <name evidence="1" type="ORF">YZ82_05230</name>
</gene>
<protein>
    <submittedName>
        <fullName evidence="1">Uncharacterized protein</fullName>
    </submittedName>
</protein>
<reference evidence="1 2" key="1">
    <citation type="submission" date="2019-07" db="EMBL/GenBank/DDBJ databases">
        <title>Rapid identification of Enteric Bacteria from Whole Genome Sequences (WGS) using Average Nucleotide Identity (ANI).</title>
        <authorList>
            <person name="Lane C."/>
        </authorList>
    </citation>
    <scope>NUCLEOTIDE SEQUENCE [LARGE SCALE GENOMIC DNA]</scope>
    <source>
        <strain evidence="1 2">D2411</strain>
    </source>
</reference>
<name>A0A562XBI4_CAMHY</name>
<dbReference type="RefSeq" id="WP_147497281.1">
    <property type="nucleotide sequence ID" value="NZ_VOAP01000016.1"/>
</dbReference>
<dbReference type="Proteomes" id="UP000321812">
    <property type="component" value="Unassembled WGS sequence"/>
</dbReference>
<evidence type="ECO:0000313" key="2">
    <source>
        <dbReference type="Proteomes" id="UP000321812"/>
    </source>
</evidence>
<proteinExistence type="predicted"/>
<evidence type="ECO:0000313" key="1">
    <source>
        <dbReference type="EMBL" id="TWO19509.1"/>
    </source>
</evidence>
<organism evidence="1 2">
    <name type="scientific">Campylobacter hyointestinalis</name>
    <dbReference type="NCBI Taxonomy" id="198"/>
    <lineage>
        <taxon>Bacteria</taxon>
        <taxon>Pseudomonadati</taxon>
        <taxon>Campylobacterota</taxon>
        <taxon>Epsilonproteobacteria</taxon>
        <taxon>Campylobacterales</taxon>
        <taxon>Campylobacteraceae</taxon>
        <taxon>Campylobacter</taxon>
    </lineage>
</organism>
<comment type="caution">
    <text evidence="1">The sequence shown here is derived from an EMBL/GenBank/DDBJ whole genome shotgun (WGS) entry which is preliminary data.</text>
</comment>